<dbReference type="InterPro" id="IPR035093">
    <property type="entry name" value="RelE/ParE_toxin_dom_sf"/>
</dbReference>
<evidence type="ECO:0000313" key="1">
    <source>
        <dbReference type="EMBL" id="RDB65622.1"/>
    </source>
</evidence>
<organism evidence="1 2">
    <name type="scientific">Gordonibacter pamelaeae</name>
    <dbReference type="NCBI Taxonomy" id="471189"/>
    <lineage>
        <taxon>Bacteria</taxon>
        <taxon>Bacillati</taxon>
        <taxon>Actinomycetota</taxon>
        <taxon>Coriobacteriia</taxon>
        <taxon>Eggerthellales</taxon>
        <taxon>Eggerthellaceae</taxon>
        <taxon>Gordonibacter</taxon>
    </lineage>
</organism>
<dbReference type="EMBL" id="PPTS01000003">
    <property type="protein sequence ID" value="RDB65622.1"/>
    <property type="molecule type" value="Genomic_DNA"/>
</dbReference>
<dbReference type="RefSeq" id="WP_114568638.1">
    <property type="nucleotide sequence ID" value="NZ_CABMMS010000003.1"/>
</dbReference>
<gene>
    <name evidence="1" type="ORF">C1877_05710</name>
</gene>
<keyword evidence="2" id="KW-1185">Reference proteome</keyword>
<comment type="caution">
    <text evidence="1">The sequence shown here is derived from an EMBL/GenBank/DDBJ whole genome shotgun (WGS) entry which is preliminary data.</text>
</comment>
<evidence type="ECO:0000313" key="2">
    <source>
        <dbReference type="Proteomes" id="UP000254000"/>
    </source>
</evidence>
<name>A0A369M2H7_9ACTN</name>
<dbReference type="Proteomes" id="UP000254000">
    <property type="component" value="Unassembled WGS sequence"/>
</dbReference>
<proteinExistence type="predicted"/>
<protein>
    <submittedName>
        <fullName evidence="1">Type II toxin-antitoxin system RelE/ParE family toxin</fullName>
    </submittedName>
</protein>
<dbReference type="Gene3D" id="3.30.2310.20">
    <property type="entry name" value="RelE-like"/>
    <property type="match status" value="1"/>
</dbReference>
<dbReference type="InterPro" id="IPR007712">
    <property type="entry name" value="RelE/ParE_toxin"/>
</dbReference>
<sequence length="101" mass="11911">MAYDVVWSFSAERDRDRIVEYLLYDLASPQAASHVLDELDKMIVILSDNPKLFALSAESRLARMGYRKYLFMRYVVLYRVEDRTVKVGRIFHTAQNYARLV</sequence>
<reference evidence="1 2" key="1">
    <citation type="journal article" date="2018" name="Elife">
        <title>Discovery and characterization of a prevalent human gut bacterial enzyme sufficient for the inactivation of a family of plant toxins.</title>
        <authorList>
            <person name="Koppel N."/>
            <person name="Bisanz J.E."/>
            <person name="Pandelia M.E."/>
            <person name="Turnbaugh P.J."/>
            <person name="Balskus E.P."/>
        </authorList>
    </citation>
    <scope>NUCLEOTIDE SEQUENCE [LARGE SCALE GENOMIC DNA]</scope>
    <source>
        <strain evidence="1 2">3C</strain>
    </source>
</reference>
<dbReference type="AlphaFoldDB" id="A0A369M2H7"/>
<dbReference type="OrthoDB" id="3183589at2"/>
<accession>A0A369M2H7</accession>
<dbReference type="Pfam" id="PF05016">
    <property type="entry name" value="ParE_toxin"/>
    <property type="match status" value="1"/>
</dbReference>
<dbReference type="GeneID" id="78359199"/>